<organism evidence="1 2">
    <name type="scientific">Candidatus Woesebacteria bacterium GW2011_GWC2_31_9</name>
    <dbReference type="NCBI Taxonomy" id="1618586"/>
    <lineage>
        <taxon>Bacteria</taxon>
        <taxon>Candidatus Woeseibacteriota</taxon>
    </lineage>
</organism>
<dbReference type="EMBL" id="LBOI01000004">
    <property type="protein sequence ID" value="KKP31907.1"/>
    <property type="molecule type" value="Genomic_DNA"/>
</dbReference>
<evidence type="ECO:0000313" key="2">
    <source>
        <dbReference type="Proteomes" id="UP000034803"/>
    </source>
</evidence>
<sequence length="55" mass="6701">MAIEILKRELDKPLMDKSPKRNAFYTREYPLTDEEKKRLQTFRNILPKNRYSKSV</sequence>
<name>A0A0G0BLH3_9BACT</name>
<accession>A0A0G0BLH3</accession>
<comment type="caution">
    <text evidence="1">The sequence shown here is derived from an EMBL/GenBank/DDBJ whole genome shotgun (WGS) entry which is preliminary data.</text>
</comment>
<evidence type="ECO:0000313" key="1">
    <source>
        <dbReference type="EMBL" id="KKP31907.1"/>
    </source>
</evidence>
<dbReference type="Proteomes" id="UP000034803">
    <property type="component" value="Unassembled WGS sequence"/>
</dbReference>
<protein>
    <submittedName>
        <fullName evidence="1">Uncharacterized protein</fullName>
    </submittedName>
</protein>
<proteinExistence type="predicted"/>
<reference evidence="1 2" key="1">
    <citation type="journal article" date="2015" name="Nature">
        <title>rRNA introns, odd ribosomes, and small enigmatic genomes across a large radiation of phyla.</title>
        <authorList>
            <person name="Brown C.T."/>
            <person name="Hug L.A."/>
            <person name="Thomas B.C."/>
            <person name="Sharon I."/>
            <person name="Castelle C.J."/>
            <person name="Singh A."/>
            <person name="Wilkins M.J."/>
            <person name="Williams K.H."/>
            <person name="Banfield J.F."/>
        </authorList>
    </citation>
    <scope>NUCLEOTIDE SEQUENCE [LARGE SCALE GENOMIC DNA]</scope>
</reference>
<gene>
    <name evidence="1" type="ORF">UR21_C0004G0043</name>
</gene>
<dbReference type="AlphaFoldDB" id="A0A0G0BLH3"/>